<keyword evidence="3" id="KW-1185">Reference proteome</keyword>
<gene>
    <name evidence="2" type="ORF">J2W48_004017</name>
</gene>
<dbReference type="Proteomes" id="UP001269081">
    <property type="component" value="Unassembled WGS sequence"/>
</dbReference>
<organism evidence="2 3">
    <name type="scientific">Flavobacterium piscis</name>
    <dbReference type="NCBI Taxonomy" id="1114874"/>
    <lineage>
        <taxon>Bacteria</taxon>
        <taxon>Pseudomonadati</taxon>
        <taxon>Bacteroidota</taxon>
        <taxon>Flavobacteriia</taxon>
        <taxon>Flavobacteriales</taxon>
        <taxon>Flavobacteriaceae</taxon>
        <taxon>Flavobacterium</taxon>
    </lineage>
</organism>
<dbReference type="EMBL" id="JAVDWQ010000018">
    <property type="protein sequence ID" value="MDR7212060.1"/>
    <property type="molecule type" value="Genomic_DNA"/>
</dbReference>
<dbReference type="RefSeq" id="WP_310283488.1">
    <property type="nucleotide sequence ID" value="NZ_JAVDWQ010000018.1"/>
</dbReference>
<evidence type="ECO:0000313" key="2">
    <source>
        <dbReference type="EMBL" id="MDR7212060.1"/>
    </source>
</evidence>
<feature type="transmembrane region" description="Helical" evidence="1">
    <location>
        <begin position="99"/>
        <end position="118"/>
    </location>
</feature>
<keyword evidence="1" id="KW-0472">Membrane</keyword>
<sequence>MNNDTRELLGMLVIVTIVIAGVQWLFVRFTHWSVALAVTGLIALFISSIYVSLKHATPNGGSNGPDGSEYITPMIVVFSALLLGLWTVCYLTKQQLPKMVFMIPLCFIIVFLSVRYVYEYVYNVSMYYELFSNCEIEVQDKTGGESNIREIYFQDSSSLISTVELNPTDKSETRIVRSANSIHFRYLTKKTNRLIEQGFPFDYSLCKEEKQGSAGICFWVHPRVTLPMKIILLPNNAVDLLIGNVVVNYQLNK</sequence>
<proteinExistence type="predicted"/>
<keyword evidence="1" id="KW-1133">Transmembrane helix</keyword>
<reference evidence="2 3" key="1">
    <citation type="submission" date="2023-07" db="EMBL/GenBank/DDBJ databases">
        <title>Sorghum-associated microbial communities from plants grown in Nebraska, USA.</title>
        <authorList>
            <person name="Schachtman D."/>
        </authorList>
    </citation>
    <scope>NUCLEOTIDE SEQUENCE [LARGE SCALE GENOMIC DNA]</scope>
    <source>
        <strain evidence="2 3">4129</strain>
    </source>
</reference>
<feature type="transmembrane region" description="Helical" evidence="1">
    <location>
        <begin position="6"/>
        <end position="27"/>
    </location>
</feature>
<accession>A0ABU1YCU2</accession>
<evidence type="ECO:0000313" key="3">
    <source>
        <dbReference type="Proteomes" id="UP001269081"/>
    </source>
</evidence>
<protein>
    <submittedName>
        <fullName evidence="2">Uncharacterized protein</fullName>
    </submittedName>
</protein>
<feature type="transmembrane region" description="Helical" evidence="1">
    <location>
        <begin position="71"/>
        <end position="92"/>
    </location>
</feature>
<evidence type="ECO:0000256" key="1">
    <source>
        <dbReference type="SAM" id="Phobius"/>
    </source>
</evidence>
<keyword evidence="1" id="KW-0812">Transmembrane</keyword>
<comment type="caution">
    <text evidence="2">The sequence shown here is derived from an EMBL/GenBank/DDBJ whole genome shotgun (WGS) entry which is preliminary data.</text>
</comment>
<name>A0ABU1YCU2_9FLAO</name>
<feature type="transmembrane region" description="Helical" evidence="1">
    <location>
        <begin position="34"/>
        <end position="51"/>
    </location>
</feature>